<accession>A0A1I2P2G1</accession>
<evidence type="ECO:0000256" key="2">
    <source>
        <dbReference type="ARBA" id="ARBA00005695"/>
    </source>
</evidence>
<name>A0A1I2P2G1_9BACL</name>
<dbReference type="Gene3D" id="3.10.105.10">
    <property type="entry name" value="Dipeptide-binding Protein, Domain 3"/>
    <property type="match status" value="1"/>
</dbReference>
<evidence type="ECO:0000259" key="5">
    <source>
        <dbReference type="Pfam" id="PF00496"/>
    </source>
</evidence>
<dbReference type="PROSITE" id="PS51257">
    <property type="entry name" value="PROKAR_LIPOPROTEIN"/>
    <property type="match status" value="1"/>
</dbReference>
<dbReference type="PANTHER" id="PTHR30290">
    <property type="entry name" value="PERIPLASMIC BINDING COMPONENT OF ABC TRANSPORTER"/>
    <property type="match status" value="1"/>
</dbReference>
<dbReference type="PROSITE" id="PS01040">
    <property type="entry name" value="SBP_BACTERIAL_5"/>
    <property type="match status" value="1"/>
</dbReference>
<evidence type="ECO:0000313" key="6">
    <source>
        <dbReference type="EMBL" id="SFG07641.1"/>
    </source>
</evidence>
<dbReference type="InterPro" id="IPR039424">
    <property type="entry name" value="SBP_5"/>
</dbReference>
<dbReference type="PANTHER" id="PTHR30290:SF9">
    <property type="entry name" value="OLIGOPEPTIDE-BINDING PROTEIN APPA"/>
    <property type="match status" value="1"/>
</dbReference>
<dbReference type="InterPro" id="IPR023765">
    <property type="entry name" value="SBP_5_CS"/>
</dbReference>
<gene>
    <name evidence="6" type="ORF">SAMN02982927_00575</name>
</gene>
<evidence type="ECO:0000256" key="1">
    <source>
        <dbReference type="ARBA" id="ARBA00004193"/>
    </source>
</evidence>
<dbReference type="STRING" id="269670.SAMN02982927_00575"/>
<dbReference type="GO" id="GO:0042597">
    <property type="term" value="C:periplasmic space"/>
    <property type="evidence" value="ECO:0007669"/>
    <property type="project" value="UniProtKB-ARBA"/>
</dbReference>
<dbReference type="Gene3D" id="3.90.76.10">
    <property type="entry name" value="Dipeptide-binding Protein, Domain 1"/>
    <property type="match status" value="1"/>
</dbReference>
<dbReference type="SUPFAM" id="SSF53850">
    <property type="entry name" value="Periplasmic binding protein-like II"/>
    <property type="match status" value="1"/>
</dbReference>
<proteinExistence type="inferred from homology"/>
<comment type="similarity">
    <text evidence="2">Belongs to the bacterial solute-binding protein 5 family.</text>
</comment>
<dbReference type="Gene3D" id="3.40.190.10">
    <property type="entry name" value="Periplasmic binding protein-like II"/>
    <property type="match status" value="1"/>
</dbReference>
<keyword evidence="4" id="KW-0732">Signal</keyword>
<evidence type="ECO:0000256" key="4">
    <source>
        <dbReference type="ARBA" id="ARBA00022729"/>
    </source>
</evidence>
<dbReference type="GO" id="GO:1904680">
    <property type="term" value="F:peptide transmembrane transporter activity"/>
    <property type="evidence" value="ECO:0007669"/>
    <property type="project" value="TreeGrafter"/>
</dbReference>
<dbReference type="GO" id="GO:0043190">
    <property type="term" value="C:ATP-binding cassette (ABC) transporter complex"/>
    <property type="evidence" value="ECO:0007669"/>
    <property type="project" value="InterPro"/>
</dbReference>
<evidence type="ECO:0000313" key="7">
    <source>
        <dbReference type="Proteomes" id="UP000198752"/>
    </source>
</evidence>
<protein>
    <submittedName>
        <fullName evidence="6">Peptide/nickel transport system substrate-binding protein</fullName>
    </submittedName>
</protein>
<dbReference type="InterPro" id="IPR000914">
    <property type="entry name" value="SBP_5_dom"/>
</dbReference>
<keyword evidence="7" id="KW-1185">Reference proteome</keyword>
<dbReference type="Pfam" id="PF00496">
    <property type="entry name" value="SBP_bac_5"/>
    <property type="match status" value="1"/>
</dbReference>
<dbReference type="PIRSF" id="PIRSF002741">
    <property type="entry name" value="MppA"/>
    <property type="match status" value="1"/>
</dbReference>
<dbReference type="InterPro" id="IPR030678">
    <property type="entry name" value="Peptide/Ni-bd"/>
</dbReference>
<feature type="domain" description="Solute-binding protein family 5" evidence="5">
    <location>
        <begin position="82"/>
        <end position="454"/>
    </location>
</feature>
<dbReference type="GO" id="GO:0015833">
    <property type="term" value="P:peptide transport"/>
    <property type="evidence" value="ECO:0007669"/>
    <property type="project" value="TreeGrafter"/>
</dbReference>
<dbReference type="EMBL" id="FOOY01000004">
    <property type="protein sequence ID" value="SFG07641.1"/>
    <property type="molecule type" value="Genomic_DNA"/>
</dbReference>
<comment type="subcellular location">
    <subcellularLocation>
        <location evidence="1">Cell membrane</location>
        <topology evidence="1">Lipid-anchor</topology>
    </subcellularLocation>
</comment>
<evidence type="ECO:0000256" key="3">
    <source>
        <dbReference type="ARBA" id="ARBA00022448"/>
    </source>
</evidence>
<reference evidence="7" key="1">
    <citation type="submission" date="2016-10" db="EMBL/GenBank/DDBJ databases">
        <authorList>
            <person name="Varghese N."/>
            <person name="Submissions S."/>
        </authorList>
    </citation>
    <scope>NUCLEOTIDE SEQUENCE [LARGE SCALE GENOMIC DNA]</scope>
    <source>
        <strain evidence="7">ATCC 700379</strain>
    </source>
</reference>
<dbReference type="Proteomes" id="UP000198752">
    <property type="component" value="Unassembled WGS sequence"/>
</dbReference>
<dbReference type="RefSeq" id="WP_218143201.1">
    <property type="nucleotide sequence ID" value="NZ_FOOY01000004.1"/>
</dbReference>
<organism evidence="6 7">
    <name type="scientific">Sporolactobacillus nakayamae</name>
    <dbReference type="NCBI Taxonomy" id="269670"/>
    <lineage>
        <taxon>Bacteria</taxon>
        <taxon>Bacillati</taxon>
        <taxon>Bacillota</taxon>
        <taxon>Bacilli</taxon>
        <taxon>Bacillales</taxon>
        <taxon>Sporolactobacillaceae</taxon>
        <taxon>Sporolactobacillus</taxon>
    </lineage>
</organism>
<sequence>MTKRKNKVIISVLAIVVLILSSLTGCGGGNKKSESSNYLNVAFGQDPGTADVQKTTDDYAIPLNIFDRLVETKTVDGKPTQVPGLAKSWDVSSNGLVYTFHLRKGVKFSNGATFKADDVLFTFDRMLNPKTKALNTDFLNMIKGATARLDGKASSVSGLKIIDDNTIQITLEKPFAPFIANLATPAGSIYNRKATTAAGDKFGVEPSKTVGTGPFKLKSWKVNDKILLVANKSYFGGKPTLDGVNFNVVSDADTKRMLFETGKLDVFDLDDAPSQIAYFEQNSKWKKNVVSGQRVGVYYYALNENIKPFDNVKVRKAFQLAIDRKSLVDKLYNGKGKVAGGILPEGLIGYNADLPEMKYDPDQAKALLKEAGYAKGFDMTIAQVTDSPSTLKLNEAVQAMLKDVGIRVKIKQMDEASYFGTRGEGKLPAYESDWSADYNDPDNFIYTFFSEKNTGARSFNYKNKDVFKKLDQAREMTDQSKRLALYQDVEKTIVQDDAAFVPLFSLEHLFVVQPKVKNFKVSWNGWSNMPYNGITLSK</sequence>
<keyword evidence="3" id="KW-0813">Transport</keyword>
<dbReference type="AlphaFoldDB" id="A0A1I2P2G1"/>